<evidence type="ECO:0000256" key="1">
    <source>
        <dbReference type="ARBA" id="ARBA00003238"/>
    </source>
</evidence>
<proteinExistence type="predicted"/>
<protein>
    <submittedName>
        <fullName evidence="3">DegV family protein</fullName>
    </submittedName>
</protein>
<dbReference type="SUPFAM" id="SSF82549">
    <property type="entry name" value="DAK1/DegV-like"/>
    <property type="match status" value="1"/>
</dbReference>
<comment type="caution">
    <text evidence="3">The sequence shown here is derived from an EMBL/GenBank/DDBJ whole genome shotgun (WGS) entry which is preliminary data.</text>
</comment>
<reference evidence="3 4" key="1">
    <citation type="submission" date="2022-10" db="EMBL/GenBank/DDBJ databases">
        <title>Description of Fervidibacillus gen. nov. in the family Fervidibacillaceae fam. nov. with two species, Fervidibacillus albus sp. nov., and Fervidibacillus halotolerans sp. nov., isolated from tidal flat sediments.</title>
        <authorList>
            <person name="Kwon K.K."/>
            <person name="Yang S.-H."/>
        </authorList>
    </citation>
    <scope>NUCLEOTIDE SEQUENCE [LARGE SCALE GENOMIC DNA]</scope>
    <source>
        <strain evidence="3 4">DSM 23332</strain>
    </source>
</reference>
<dbReference type="NCBIfam" id="TIGR00762">
    <property type="entry name" value="DegV"/>
    <property type="match status" value="1"/>
</dbReference>
<dbReference type="EMBL" id="JAOUSE010000007">
    <property type="protein sequence ID" value="MCU9593625.1"/>
    <property type="molecule type" value="Genomic_DNA"/>
</dbReference>
<evidence type="ECO:0000313" key="4">
    <source>
        <dbReference type="Proteomes" id="UP001208656"/>
    </source>
</evidence>
<keyword evidence="2" id="KW-0446">Lipid-binding</keyword>
<organism evidence="3 4">
    <name type="scientific">Pallidibacillus thermolactis</name>
    <dbReference type="NCBI Taxonomy" id="251051"/>
    <lineage>
        <taxon>Bacteria</taxon>
        <taxon>Bacillati</taxon>
        <taxon>Bacillota</taxon>
        <taxon>Bacilli</taxon>
        <taxon>Bacillales</taxon>
        <taxon>Bacillaceae</taxon>
        <taxon>Pallidibacillus</taxon>
    </lineage>
</organism>
<sequence>MTVKIVTDSTADLTKEEIEKYNIHVLPLRIELEGKTYTDRVNITPSEFIKKMKLSETLPKTSQPPIGDFVKKYRELVQDGSEVLSIHLSSALSGTVQTAHIAAEQCEGRITVIDSKFISKALAFQVVEAAKMASVGHAIEEIIDRIEHIRLQTKLYIIVDTLENLVKGGRIGKGKAMIGSLLNIKPIASLQNGAYQPLKKSRSFPLAIKQLMKYVKEDIKGKKLKAINLVHADGKHSAEIMKMKLHEFVGNLDIQISDTTPIISTHTGPGAVALMFYTD</sequence>
<accession>A0ABT2WD84</accession>
<evidence type="ECO:0000256" key="2">
    <source>
        <dbReference type="ARBA" id="ARBA00023121"/>
    </source>
</evidence>
<dbReference type="PANTHER" id="PTHR33434:SF8">
    <property type="entry name" value="DEGV DOMAIN-CONTAINING PROTEIN SPR1019"/>
    <property type="match status" value="1"/>
</dbReference>
<comment type="function">
    <text evidence="1">May bind long-chain fatty acids, such as palmitate, and may play a role in lipid transport or fatty acid metabolism.</text>
</comment>
<dbReference type="Pfam" id="PF02645">
    <property type="entry name" value="DegV"/>
    <property type="match status" value="1"/>
</dbReference>
<gene>
    <name evidence="3" type="ORF">OEV82_04025</name>
</gene>
<keyword evidence="4" id="KW-1185">Reference proteome</keyword>
<dbReference type="PANTHER" id="PTHR33434">
    <property type="entry name" value="DEGV DOMAIN-CONTAINING PROTEIN DR_1986-RELATED"/>
    <property type="match status" value="1"/>
</dbReference>
<dbReference type="Proteomes" id="UP001208656">
    <property type="component" value="Unassembled WGS sequence"/>
</dbReference>
<dbReference type="PROSITE" id="PS51482">
    <property type="entry name" value="DEGV"/>
    <property type="match status" value="1"/>
</dbReference>
<name>A0ABT2WD84_9BACI</name>
<dbReference type="InterPro" id="IPR003797">
    <property type="entry name" value="DegV"/>
</dbReference>
<dbReference type="RefSeq" id="WP_263061116.1">
    <property type="nucleotide sequence ID" value="NZ_JAOUSE010000007.1"/>
</dbReference>
<evidence type="ECO:0000313" key="3">
    <source>
        <dbReference type="EMBL" id="MCU9593625.1"/>
    </source>
</evidence>
<dbReference type="Gene3D" id="3.30.1180.10">
    <property type="match status" value="1"/>
</dbReference>
<dbReference type="Gene3D" id="3.40.50.10170">
    <property type="match status" value="1"/>
</dbReference>
<dbReference type="InterPro" id="IPR043168">
    <property type="entry name" value="DegV_C"/>
</dbReference>
<dbReference type="InterPro" id="IPR050270">
    <property type="entry name" value="DegV_domain_contain"/>
</dbReference>